<organism evidence="2 3">
    <name type="scientific">Photorhabdus namnaonensis</name>
    <dbReference type="NCBI Taxonomy" id="1851568"/>
    <lineage>
        <taxon>Bacteria</taxon>
        <taxon>Pseudomonadati</taxon>
        <taxon>Pseudomonadota</taxon>
        <taxon>Gammaproteobacteria</taxon>
        <taxon>Enterobacterales</taxon>
        <taxon>Morganellaceae</taxon>
        <taxon>Photorhabdus</taxon>
    </lineage>
</organism>
<accession>A0A1B8YLA4</accession>
<protein>
    <submittedName>
        <fullName evidence="2">Antitoxin VapB</fullName>
    </submittedName>
</protein>
<feature type="region of interest" description="Disordered" evidence="1">
    <location>
        <begin position="1"/>
        <end position="21"/>
    </location>
</feature>
<keyword evidence="3" id="KW-1185">Reference proteome</keyword>
<sequence>MEKTTAFKNNHSQVSGPTIQSCGFPEGVRQVDVVGESWNSWFDGSGVTADFMTEREQSSVQEREGF</sequence>
<dbReference type="Proteomes" id="UP000092665">
    <property type="component" value="Unassembled WGS sequence"/>
</dbReference>
<dbReference type="EMBL" id="LOIC01000020">
    <property type="protein sequence ID" value="OCA55837.1"/>
    <property type="molecule type" value="Genomic_DNA"/>
</dbReference>
<name>A0A1B8YLA4_9GAMM</name>
<dbReference type="RefSeq" id="WP_065389394.1">
    <property type="nucleotide sequence ID" value="NZ_CAWMQN010000020.1"/>
</dbReference>
<evidence type="ECO:0000313" key="2">
    <source>
        <dbReference type="EMBL" id="OCA55837.1"/>
    </source>
</evidence>
<dbReference type="PROSITE" id="PS51257">
    <property type="entry name" value="PROKAR_LIPOPROTEIN"/>
    <property type="match status" value="1"/>
</dbReference>
<gene>
    <name evidence="2" type="primary">vapB_1</name>
    <name evidence="2" type="ORF">Phpb_00944</name>
</gene>
<proteinExistence type="predicted"/>
<evidence type="ECO:0000256" key="1">
    <source>
        <dbReference type="SAM" id="MobiDB-lite"/>
    </source>
</evidence>
<evidence type="ECO:0000313" key="3">
    <source>
        <dbReference type="Proteomes" id="UP000092665"/>
    </source>
</evidence>
<comment type="caution">
    <text evidence="2">The sequence shown here is derived from an EMBL/GenBank/DDBJ whole genome shotgun (WGS) entry which is preliminary data.</text>
</comment>
<dbReference type="AlphaFoldDB" id="A0A1B8YLA4"/>
<dbReference type="PATRIC" id="fig|29488.15.peg.1033"/>
<reference evidence="3" key="1">
    <citation type="submission" date="2015-11" db="EMBL/GenBank/DDBJ databases">
        <authorList>
            <person name="Tobias N.J."/>
            <person name="Mishra B."/>
            <person name="Gupta D.K."/>
            <person name="Thines M."/>
            <person name="Stinear T.P."/>
            <person name="Bode H.B."/>
        </authorList>
    </citation>
    <scope>NUCLEOTIDE SEQUENCE [LARGE SCALE GENOMIC DNA]</scope>
    <source>
        <strain evidence="3">PB45.5</strain>
    </source>
</reference>